<dbReference type="EMBL" id="KI545975">
    <property type="protein sequence ID" value="EST48862.1"/>
    <property type="molecule type" value="Genomic_DNA"/>
</dbReference>
<reference evidence="2" key="2">
    <citation type="submission" date="2020-12" db="EMBL/GenBank/DDBJ databases">
        <title>New Spironucleus salmonicida genome in near-complete chromosomes.</title>
        <authorList>
            <person name="Xu F."/>
            <person name="Kurt Z."/>
            <person name="Jimenez-Gonzalez A."/>
            <person name="Astvaldsson A."/>
            <person name="Andersson J.O."/>
            <person name="Svard S.G."/>
        </authorList>
    </citation>
    <scope>NUCLEOTIDE SEQUENCE</scope>
    <source>
        <strain evidence="2">ATCC 50377</strain>
    </source>
</reference>
<reference evidence="1 2" key="1">
    <citation type="journal article" date="2014" name="PLoS Genet.">
        <title>The Genome of Spironucleus salmonicida Highlights a Fish Pathogen Adapted to Fluctuating Environments.</title>
        <authorList>
            <person name="Xu F."/>
            <person name="Jerlstrom-Hultqvist J."/>
            <person name="Einarsson E."/>
            <person name="Astvaldsson A."/>
            <person name="Svard S.G."/>
            <person name="Andersson J.O."/>
        </authorList>
    </citation>
    <scope>NUCLEOTIDE SEQUENCE</scope>
    <source>
        <strain evidence="2">ATCC 50377</strain>
    </source>
</reference>
<keyword evidence="3" id="KW-1185">Reference proteome</keyword>
<dbReference type="AlphaFoldDB" id="V6LW57"/>
<dbReference type="Proteomes" id="UP000018208">
    <property type="component" value="Unassembled WGS sequence"/>
</dbReference>
<protein>
    <submittedName>
        <fullName evidence="1">Uncharacterized protein</fullName>
    </submittedName>
</protein>
<evidence type="ECO:0000313" key="2">
    <source>
        <dbReference type="EMBL" id="KAH0569846.1"/>
    </source>
</evidence>
<name>V6LW57_9EUKA</name>
<dbReference type="VEuPathDB" id="GiardiaDB:SS50377_27818"/>
<evidence type="ECO:0000313" key="1">
    <source>
        <dbReference type="EMBL" id="EST48862.1"/>
    </source>
</evidence>
<gene>
    <name evidence="1" type="ORF">SS50377_10962</name>
    <name evidence="2" type="ORF">SS50377_27818</name>
</gene>
<proteinExistence type="predicted"/>
<organism evidence="1">
    <name type="scientific">Spironucleus salmonicida</name>
    <dbReference type="NCBI Taxonomy" id="348837"/>
    <lineage>
        <taxon>Eukaryota</taxon>
        <taxon>Metamonada</taxon>
        <taxon>Diplomonadida</taxon>
        <taxon>Hexamitidae</taxon>
        <taxon>Hexamitinae</taxon>
        <taxon>Spironucleus</taxon>
    </lineage>
</organism>
<evidence type="ECO:0000313" key="3">
    <source>
        <dbReference type="Proteomes" id="UP000018208"/>
    </source>
</evidence>
<accession>V6LW57</accession>
<sequence length="348" mass="40156">MTDISSFLFHSIQKDDPPIKVPDLALNSQNNQITLLNQALHELQLSSARTQNVLKQQLEESTLKTEKLTAENATFRQKIVSVSTQSDLLQARVQRLEVLKKDLIDALDGEKATNFRLQNEIENAKMTGRLHSNQALEHIQLLQDKEKKGYAQKICYYQDIINKQEIEFSLMLEEKDVEILNHKAEIAAHKVAGNELLQQVQIQEKFIRTINVDEYDFSAPRDFLQVLTGYQKLVYEISIENEQQQKVIDKLSFQINNINGCFGVVNLPETGQICVNQQIQAMEKCLQEIRERLFLKSVECEKLKKELQSKSIIIEEQHEIVTKFEVENEVMRAMTRGLGKTMGQRVEQ</sequence>
<dbReference type="EMBL" id="AUWU02000008">
    <property type="protein sequence ID" value="KAH0569846.1"/>
    <property type="molecule type" value="Genomic_DNA"/>
</dbReference>